<dbReference type="SMART" id="SM00966">
    <property type="entry name" value="SpoVT_AbrB"/>
    <property type="match status" value="1"/>
</dbReference>
<dbReference type="Pfam" id="PF04014">
    <property type="entry name" value="MazE_antitoxin"/>
    <property type="match status" value="1"/>
</dbReference>
<proteinExistence type="predicted"/>
<dbReference type="PATRIC" id="fig|1579979.3.peg.2970"/>
<dbReference type="KEGG" id="wma:WM2015_2904"/>
<evidence type="ECO:0000313" key="2">
    <source>
        <dbReference type="Proteomes" id="UP000066624"/>
    </source>
</evidence>
<dbReference type="Proteomes" id="UP000066624">
    <property type="component" value="Chromosome"/>
</dbReference>
<dbReference type="InterPro" id="IPR007159">
    <property type="entry name" value="SpoVT-AbrB_dom"/>
</dbReference>
<reference evidence="1 2" key="1">
    <citation type="submission" date="2015-07" db="EMBL/GenBank/DDBJ databases">
        <authorList>
            <person name="Noorani M."/>
        </authorList>
    </citation>
    <scope>NUCLEOTIDE SEQUENCE [LARGE SCALE GENOMIC DNA]</scope>
    <source>
        <strain evidence="1 2">KCTC 42284</strain>
    </source>
</reference>
<dbReference type="Gene3D" id="2.10.260.10">
    <property type="match status" value="1"/>
</dbReference>
<dbReference type="EMBL" id="CP012154">
    <property type="protein sequence ID" value="AKS43261.1"/>
    <property type="molecule type" value="Genomic_DNA"/>
</dbReference>
<accession>A0A0K0Y070</accession>
<keyword evidence="2" id="KW-1185">Reference proteome</keyword>
<organism evidence="1 2">
    <name type="scientific">Wenzhouxiangella marina</name>
    <dbReference type="NCBI Taxonomy" id="1579979"/>
    <lineage>
        <taxon>Bacteria</taxon>
        <taxon>Pseudomonadati</taxon>
        <taxon>Pseudomonadota</taxon>
        <taxon>Gammaproteobacteria</taxon>
        <taxon>Chromatiales</taxon>
        <taxon>Wenzhouxiangellaceae</taxon>
        <taxon>Wenzhouxiangella</taxon>
    </lineage>
</organism>
<dbReference type="GO" id="GO:0003677">
    <property type="term" value="F:DNA binding"/>
    <property type="evidence" value="ECO:0007669"/>
    <property type="project" value="InterPro"/>
</dbReference>
<name>A0A0K0Y070_9GAMM</name>
<dbReference type="OrthoDB" id="5459182at2"/>
<dbReference type="NCBIfam" id="TIGR02609">
    <property type="entry name" value="doc_partner"/>
    <property type="match status" value="1"/>
</dbReference>
<dbReference type="InterPro" id="IPR013432">
    <property type="entry name" value="Doc_partner"/>
</dbReference>
<dbReference type="SUPFAM" id="SSF89447">
    <property type="entry name" value="AbrB/MazE/MraZ-like"/>
    <property type="match status" value="1"/>
</dbReference>
<sequence length="75" mass="8557">MHKKLKVTAIGNSTGVILPKELLEKLRVSRGDELMVHETPEGIVLTPFDAEFAQQMDVAERIMREDRDLLRKLAQ</sequence>
<dbReference type="InterPro" id="IPR037914">
    <property type="entry name" value="SpoVT-AbrB_sf"/>
</dbReference>
<evidence type="ECO:0000313" key="1">
    <source>
        <dbReference type="EMBL" id="AKS43261.1"/>
    </source>
</evidence>
<dbReference type="AlphaFoldDB" id="A0A0K0Y070"/>
<gene>
    <name evidence="1" type="ORF">WM2015_2904</name>
</gene>
<dbReference type="STRING" id="1579979.WM2015_2904"/>
<protein>
    <submittedName>
        <fullName evidence="1">Transcriptional regulator/antitoxin</fullName>
    </submittedName>
</protein>
<dbReference type="RefSeq" id="WP_049726760.1">
    <property type="nucleotide sequence ID" value="NZ_CP012154.1"/>
</dbReference>